<dbReference type="AlphaFoldDB" id="A0A3S2TTR1"/>
<dbReference type="EMBL" id="RZTZ01000029">
    <property type="protein sequence ID" value="RVT56443.1"/>
    <property type="molecule type" value="Genomic_DNA"/>
</dbReference>
<comment type="caution">
    <text evidence="3">The sequence shown here is derived from an EMBL/GenBank/DDBJ whole genome shotgun (WGS) entry which is preliminary data.</text>
</comment>
<sequence>MTDDIKDEHIIMSPSEVATLLDIKESTLRKYALLLKDAGYHFDVNEKGQRWYYNRDVIAFKKLMQFKSSPDMTLEQSANAVVAWFNQSNVSLSITEKNTENRRYDDDIKELKEIINQQNNLLLELAKKMDQQQKYIDERLEQRDQKLMESLRENQEVKKALLSIAAAQEENKKSFFGRLFKR</sequence>
<dbReference type="Proteomes" id="UP000288024">
    <property type="component" value="Unassembled WGS sequence"/>
</dbReference>
<dbReference type="InterPro" id="IPR009061">
    <property type="entry name" value="DNA-bd_dom_put_sf"/>
</dbReference>
<protein>
    <submittedName>
        <fullName evidence="3">DUF3967 domain-containing protein</fullName>
    </submittedName>
</protein>
<reference evidence="3 4" key="1">
    <citation type="submission" date="2019-01" db="EMBL/GenBank/DDBJ databases">
        <title>Bacillus sp. M5HDSG1-1, whole genome shotgun sequence.</title>
        <authorList>
            <person name="Tuo L."/>
        </authorList>
    </citation>
    <scope>NUCLEOTIDE SEQUENCE [LARGE SCALE GENOMIC DNA]</scope>
    <source>
        <strain evidence="3 4">M5HDSG1-1</strain>
    </source>
</reference>
<feature type="coiled-coil region" evidence="1">
    <location>
        <begin position="94"/>
        <end position="128"/>
    </location>
</feature>
<dbReference type="SUPFAM" id="SSF46955">
    <property type="entry name" value="Putative DNA-binding domain"/>
    <property type="match status" value="1"/>
</dbReference>
<keyword evidence="1" id="KW-0175">Coiled coil</keyword>
<name>A0A3S2TTR1_9BACI</name>
<gene>
    <name evidence="3" type="ORF">EM808_27535</name>
</gene>
<evidence type="ECO:0000313" key="3">
    <source>
        <dbReference type="EMBL" id="RVT56443.1"/>
    </source>
</evidence>
<proteinExistence type="predicted"/>
<evidence type="ECO:0000256" key="1">
    <source>
        <dbReference type="SAM" id="Coils"/>
    </source>
</evidence>
<organism evidence="3 4">
    <name type="scientific">Niallia taxi</name>
    <dbReference type="NCBI Taxonomy" id="2499688"/>
    <lineage>
        <taxon>Bacteria</taxon>
        <taxon>Bacillati</taxon>
        <taxon>Bacillota</taxon>
        <taxon>Bacilli</taxon>
        <taxon>Bacillales</taxon>
        <taxon>Bacillaceae</taxon>
        <taxon>Niallia</taxon>
    </lineage>
</organism>
<evidence type="ECO:0000313" key="4">
    <source>
        <dbReference type="Proteomes" id="UP000288024"/>
    </source>
</evidence>
<dbReference type="Gene3D" id="1.10.1660.10">
    <property type="match status" value="1"/>
</dbReference>
<dbReference type="Pfam" id="PF13152">
    <property type="entry name" value="DUF3967"/>
    <property type="match status" value="1"/>
</dbReference>
<dbReference type="RefSeq" id="WP_127742893.1">
    <property type="nucleotide sequence ID" value="NZ_RZTZ01000029.1"/>
</dbReference>
<evidence type="ECO:0000259" key="2">
    <source>
        <dbReference type="Pfam" id="PF13152"/>
    </source>
</evidence>
<accession>A0A3S2TTR1</accession>
<dbReference type="InterPro" id="IPR025052">
    <property type="entry name" value="DUF3967"/>
</dbReference>
<feature type="domain" description="DUF3967" evidence="2">
    <location>
        <begin position="139"/>
        <end position="170"/>
    </location>
</feature>
<keyword evidence="4" id="KW-1185">Reference proteome</keyword>